<keyword evidence="3" id="KW-1185">Reference proteome</keyword>
<reference evidence="2" key="1">
    <citation type="submission" date="2022-07" db="EMBL/GenBank/DDBJ databases">
        <title>Genome Sequence of Xylaria arbuscula.</title>
        <authorList>
            <person name="Buettner E."/>
        </authorList>
    </citation>
    <scope>NUCLEOTIDE SEQUENCE</scope>
    <source>
        <strain evidence="2">VT107</strain>
    </source>
</reference>
<protein>
    <submittedName>
        <fullName evidence="2">Uncharacterized protein</fullName>
    </submittedName>
</protein>
<name>A0A9W8TM88_9PEZI</name>
<organism evidence="2 3">
    <name type="scientific">Xylaria arbuscula</name>
    <dbReference type="NCBI Taxonomy" id="114810"/>
    <lineage>
        <taxon>Eukaryota</taxon>
        <taxon>Fungi</taxon>
        <taxon>Dikarya</taxon>
        <taxon>Ascomycota</taxon>
        <taxon>Pezizomycotina</taxon>
        <taxon>Sordariomycetes</taxon>
        <taxon>Xylariomycetidae</taxon>
        <taxon>Xylariales</taxon>
        <taxon>Xylariaceae</taxon>
        <taxon>Xylaria</taxon>
    </lineage>
</organism>
<evidence type="ECO:0000256" key="1">
    <source>
        <dbReference type="SAM" id="MobiDB-lite"/>
    </source>
</evidence>
<evidence type="ECO:0000313" key="2">
    <source>
        <dbReference type="EMBL" id="KAJ3575297.1"/>
    </source>
</evidence>
<accession>A0A9W8TM88</accession>
<feature type="compositionally biased region" description="Polar residues" evidence="1">
    <location>
        <begin position="11"/>
        <end position="20"/>
    </location>
</feature>
<proteinExistence type="predicted"/>
<comment type="caution">
    <text evidence="2">The sequence shown here is derived from an EMBL/GenBank/DDBJ whole genome shotgun (WGS) entry which is preliminary data.</text>
</comment>
<evidence type="ECO:0000313" key="3">
    <source>
        <dbReference type="Proteomes" id="UP001148614"/>
    </source>
</evidence>
<dbReference type="AlphaFoldDB" id="A0A9W8TM88"/>
<feature type="region of interest" description="Disordered" evidence="1">
    <location>
        <begin position="66"/>
        <end position="119"/>
    </location>
</feature>
<gene>
    <name evidence="2" type="ORF">NPX13_g4080</name>
</gene>
<dbReference type="EMBL" id="JANPWZ010000553">
    <property type="protein sequence ID" value="KAJ3575297.1"/>
    <property type="molecule type" value="Genomic_DNA"/>
</dbReference>
<sequence>MSTEKKEIEKQTVSGSVSQLTGSGLVKLGVKYGAARLAGGCSPSRIRPSQRRYRACGQWESEKQVTPLQTNGETRGRVCKRRLNDDKGPDRGPAWGKSGYETSKPHPRYRLASGPEGLARADRSAPVLLTSVPRDAPVHLDV</sequence>
<dbReference type="Proteomes" id="UP001148614">
    <property type="component" value="Unassembled WGS sequence"/>
</dbReference>
<feature type="region of interest" description="Disordered" evidence="1">
    <location>
        <begin position="1"/>
        <end position="20"/>
    </location>
</feature>
<feature type="compositionally biased region" description="Basic and acidic residues" evidence="1">
    <location>
        <begin position="1"/>
        <end position="10"/>
    </location>
</feature>